<keyword evidence="8" id="KW-0539">Nucleus</keyword>
<reference evidence="14" key="1">
    <citation type="submission" date="2020-11" db="EMBL/GenBank/DDBJ databases">
        <authorList>
            <person name="Whitehead M."/>
        </authorList>
    </citation>
    <scope>NUCLEOTIDE SEQUENCE</scope>
    <source>
        <strain evidence="14">EGII</strain>
    </source>
</reference>
<feature type="compositionally biased region" description="Basic residues" evidence="12">
    <location>
        <begin position="671"/>
        <end position="688"/>
    </location>
</feature>
<feature type="compositionally biased region" description="Polar residues" evidence="12">
    <location>
        <begin position="324"/>
        <end position="337"/>
    </location>
</feature>
<keyword evidence="3" id="KW-0678">Repressor</keyword>
<dbReference type="GO" id="GO:0005634">
    <property type="term" value="C:nucleus"/>
    <property type="evidence" value="ECO:0007669"/>
    <property type="project" value="UniProtKB-SubCell"/>
</dbReference>
<feature type="compositionally biased region" description="Basic and acidic residues" evidence="12">
    <location>
        <begin position="632"/>
        <end position="647"/>
    </location>
</feature>
<dbReference type="AlphaFoldDB" id="A0A811UIM4"/>
<feature type="compositionally biased region" description="Low complexity" evidence="12">
    <location>
        <begin position="184"/>
        <end position="193"/>
    </location>
</feature>
<keyword evidence="4 11" id="KW-0853">WD repeat</keyword>
<evidence type="ECO:0000256" key="10">
    <source>
        <dbReference type="ARBA" id="ARBA00076259"/>
    </source>
</evidence>
<evidence type="ECO:0000256" key="5">
    <source>
        <dbReference type="ARBA" id="ARBA00022737"/>
    </source>
</evidence>
<dbReference type="OrthoDB" id="7318948at2759"/>
<evidence type="ECO:0000256" key="8">
    <source>
        <dbReference type="ARBA" id="ARBA00023242"/>
    </source>
</evidence>
<dbReference type="Gene3D" id="2.130.10.10">
    <property type="entry name" value="YVTN repeat-like/Quinoprotein amine dehydrogenase"/>
    <property type="match status" value="1"/>
</dbReference>
<evidence type="ECO:0000256" key="4">
    <source>
        <dbReference type="ARBA" id="ARBA00022574"/>
    </source>
</evidence>
<dbReference type="FunFam" id="2.130.10.10:FF:000056">
    <property type="entry name" value="Polycomb protein eed"/>
    <property type="match status" value="1"/>
</dbReference>
<gene>
    <name evidence="14" type="ORF">CCAP1982_LOCUS6784</name>
</gene>
<feature type="region of interest" description="Disordered" evidence="12">
    <location>
        <begin position="571"/>
        <end position="688"/>
    </location>
</feature>
<feature type="compositionally biased region" description="Polar residues" evidence="12">
    <location>
        <begin position="64"/>
        <end position="76"/>
    </location>
</feature>
<feature type="region of interest" description="Disordered" evidence="12">
    <location>
        <begin position="158"/>
        <end position="195"/>
    </location>
</feature>
<dbReference type="PROSITE" id="PS00678">
    <property type="entry name" value="WD_REPEATS_1"/>
    <property type="match status" value="1"/>
</dbReference>
<keyword evidence="7" id="KW-0804">Transcription</keyword>
<keyword evidence="6" id="KW-0805">Transcription regulation</keyword>
<evidence type="ECO:0000313" key="14">
    <source>
        <dbReference type="EMBL" id="CAD6998168.1"/>
    </source>
</evidence>
<feature type="compositionally biased region" description="Polar residues" evidence="12">
    <location>
        <begin position="499"/>
        <end position="509"/>
    </location>
</feature>
<feature type="region of interest" description="Disordered" evidence="12">
    <location>
        <begin position="324"/>
        <end position="360"/>
    </location>
</feature>
<dbReference type="InterPro" id="IPR015943">
    <property type="entry name" value="WD40/YVTN_repeat-like_dom_sf"/>
</dbReference>
<feature type="repeat" description="WD" evidence="11">
    <location>
        <begin position="795"/>
        <end position="837"/>
    </location>
</feature>
<proteinExistence type="inferred from homology"/>
<keyword evidence="15" id="KW-1185">Reference proteome</keyword>
<evidence type="ECO:0000256" key="13">
    <source>
        <dbReference type="SAM" id="Phobius"/>
    </source>
</evidence>
<evidence type="ECO:0000256" key="3">
    <source>
        <dbReference type="ARBA" id="ARBA00022491"/>
    </source>
</evidence>
<keyword evidence="13" id="KW-1133">Transmembrane helix</keyword>
<evidence type="ECO:0000256" key="1">
    <source>
        <dbReference type="ARBA" id="ARBA00004123"/>
    </source>
</evidence>
<keyword evidence="5" id="KW-0677">Repeat</keyword>
<evidence type="ECO:0000256" key="6">
    <source>
        <dbReference type="ARBA" id="ARBA00023015"/>
    </source>
</evidence>
<dbReference type="InterPro" id="IPR001680">
    <property type="entry name" value="WD40_rpt"/>
</dbReference>
<feature type="compositionally biased region" description="Polar residues" evidence="12">
    <location>
        <begin position="657"/>
        <end position="670"/>
    </location>
</feature>
<dbReference type="Pfam" id="PF00400">
    <property type="entry name" value="WD40"/>
    <property type="match status" value="3"/>
</dbReference>
<evidence type="ECO:0000256" key="9">
    <source>
        <dbReference type="ARBA" id="ARBA00072179"/>
    </source>
</evidence>
<evidence type="ECO:0000256" key="7">
    <source>
        <dbReference type="ARBA" id="ARBA00023163"/>
    </source>
</evidence>
<comment type="caution">
    <text evidence="14">The sequence shown here is derived from an EMBL/GenBank/DDBJ whole genome shotgun (WGS) entry which is preliminary data.</text>
</comment>
<dbReference type="EMBL" id="CAJHJT010000012">
    <property type="protein sequence ID" value="CAD6998168.1"/>
    <property type="molecule type" value="Genomic_DNA"/>
</dbReference>
<feature type="compositionally biased region" description="Low complexity" evidence="12">
    <location>
        <begin position="240"/>
        <end position="249"/>
    </location>
</feature>
<keyword evidence="13" id="KW-0812">Transmembrane</keyword>
<organism evidence="14 15">
    <name type="scientific">Ceratitis capitata</name>
    <name type="common">Mediterranean fruit fly</name>
    <name type="synonym">Tephritis capitata</name>
    <dbReference type="NCBI Taxonomy" id="7213"/>
    <lineage>
        <taxon>Eukaryota</taxon>
        <taxon>Metazoa</taxon>
        <taxon>Ecdysozoa</taxon>
        <taxon>Arthropoda</taxon>
        <taxon>Hexapoda</taxon>
        <taxon>Insecta</taxon>
        <taxon>Pterygota</taxon>
        <taxon>Neoptera</taxon>
        <taxon>Endopterygota</taxon>
        <taxon>Diptera</taxon>
        <taxon>Brachycera</taxon>
        <taxon>Muscomorpha</taxon>
        <taxon>Tephritoidea</taxon>
        <taxon>Tephritidae</taxon>
        <taxon>Ceratitis</taxon>
        <taxon>Ceratitis</taxon>
    </lineage>
</organism>
<feature type="transmembrane region" description="Helical" evidence="13">
    <location>
        <begin position="21"/>
        <end position="43"/>
    </location>
</feature>
<comment type="subcellular location">
    <subcellularLocation>
        <location evidence="1">Nucleus</location>
    </subcellularLocation>
</comment>
<evidence type="ECO:0000256" key="11">
    <source>
        <dbReference type="PROSITE-ProRule" id="PRU00221"/>
    </source>
</evidence>
<dbReference type="InterPro" id="IPR019775">
    <property type="entry name" value="WD40_repeat_CS"/>
</dbReference>
<dbReference type="SUPFAM" id="SSF50978">
    <property type="entry name" value="WD40 repeat-like"/>
    <property type="match status" value="1"/>
</dbReference>
<dbReference type="PROSITE" id="PS50082">
    <property type="entry name" value="WD_REPEATS_2"/>
    <property type="match status" value="2"/>
</dbReference>
<feature type="repeat" description="WD" evidence="11">
    <location>
        <begin position="841"/>
        <end position="882"/>
    </location>
</feature>
<feature type="compositionally biased region" description="Low complexity" evidence="12">
    <location>
        <begin position="158"/>
        <end position="176"/>
    </location>
</feature>
<keyword evidence="13" id="KW-0472">Membrane</keyword>
<feature type="region of interest" description="Disordered" evidence="12">
    <location>
        <begin position="485"/>
        <end position="509"/>
    </location>
</feature>
<feature type="compositionally biased region" description="Low complexity" evidence="12">
    <location>
        <begin position="485"/>
        <end position="498"/>
    </location>
</feature>
<feature type="region of interest" description="Disordered" evidence="12">
    <location>
        <begin position="212"/>
        <end position="253"/>
    </location>
</feature>
<dbReference type="PROSITE" id="PS50294">
    <property type="entry name" value="WD_REPEATS_REGION"/>
    <property type="match status" value="2"/>
</dbReference>
<protein>
    <recommendedName>
        <fullName evidence="9">Polycomb protein esc</fullName>
    </recommendedName>
    <alternativeName>
        <fullName evidence="10">Protein extra sex combs</fullName>
    </alternativeName>
</protein>
<evidence type="ECO:0000256" key="2">
    <source>
        <dbReference type="ARBA" id="ARBA00008075"/>
    </source>
</evidence>
<feature type="compositionally biased region" description="Basic and acidic residues" evidence="12">
    <location>
        <begin position="343"/>
        <end position="355"/>
    </location>
</feature>
<evidence type="ECO:0000313" key="15">
    <source>
        <dbReference type="Proteomes" id="UP000606786"/>
    </source>
</evidence>
<evidence type="ECO:0000256" key="12">
    <source>
        <dbReference type="SAM" id="MobiDB-lite"/>
    </source>
</evidence>
<accession>A0A811UIM4</accession>
<dbReference type="SMART" id="SM00320">
    <property type="entry name" value="WD40"/>
    <property type="match status" value="7"/>
</dbReference>
<comment type="similarity">
    <text evidence="2">Belongs to the WD repeat ESC family.</text>
</comment>
<dbReference type="InterPro" id="IPR036322">
    <property type="entry name" value="WD40_repeat_dom_sf"/>
</dbReference>
<dbReference type="PANTHER" id="PTHR10253">
    <property type="entry name" value="POLYCOMB PROTEIN"/>
    <property type="match status" value="1"/>
</dbReference>
<sequence>MNLKALLSKSDMHKRIFGVIALLKVIFFPLLTSIAYSTLLAVASTPESIPKRERDDLPTGGSGTAPSIGSTSGSVTNERRLKTDSPTGSSSAGPIGSGTASAGGIFASEEIHSTTTSTTAHATSSSTVESVTINGQIGRHGSLTIVRRSNSRKSFIQLDAQQQQQLTSPSTAATTPIGASLHTQQQQQQQQQQPFAGVTADLAEQLLSNSSDKKFAQQQTPSQLPTAPTSSTDNRVTTDSNKNSNNSNSQFEGSSKVFATPATNVSAIGNTCHQLRQANNASTAGNTNKDSTVSCINDNTNNRSPGFAANSNIVTATTSFSVANSEMQSSAPSSPNAGNFRAATRDNADNERDAETVSASGASLDLATENLPAVDTPDACDKAAVRLRCLLHLINTGEISNDILQRNLHYAARVLEAVFLDESNEQTREASSNGNCRNVNCCQRSHDQHQQHSCSGDGGGGNVTGADGSSCSHGNQDNNNSCNSCNLRTDNQQQQQQQHSNASDNQTSIDSRTKGVTLAPQTHSGPTGPPDTILEADAETEAAAEADTNTETVMSATATTDAVAQLTQAEGKAGELESSTTGATKVTIADSKNENQCSGGGDGGQSVGSSSSSSSNKATMQRQRHILTMSKAKTDKMSSKDSVHGENSEDSCGDDTASVSTNNTSRSKSPTARRSRGPKRSKKPKVRKPAYKYDFHVKENHGQAIFGISFNQWLGNDQPHIFATAGSNRCTVYECPRQGGIKLLMCYADPDPDEVFYTCAWTYDIKTSLPLLATAGYRGVIRVIDVQKNETVGNYIGHGQAINELKYHPRQPHLLLSGSKDHAIRLWNTQTHVCIAIFGGVEGHRDEVLSIDFDFRGERIMSSGMDHSLKLWCINTEDFKEKIEFSSTFNPSKSQRPFPTIMQHFPDFSTRDIHRNYVDCVQWFGDFVLSKSCENSIICWKPGQLHQSLSQLKPNDPSCTIIAEFDYDECEIWFVRFGFNPCHKIIALGNQHGKVYVWELDPSDPGHTNTSTLNNLKCNSPVRQVAFSRDSSVLVYVCDDGTVWRWNKTSIVQKTP</sequence>
<feature type="region of interest" description="Disordered" evidence="12">
    <location>
        <begin position="45"/>
        <end position="133"/>
    </location>
</feature>
<feature type="compositionally biased region" description="Polar residues" evidence="12">
    <location>
        <begin position="212"/>
        <end position="239"/>
    </location>
</feature>
<name>A0A811UIM4_CERCA</name>
<dbReference type="InterPro" id="IPR051243">
    <property type="entry name" value="PcG_WD-repeat"/>
</dbReference>
<dbReference type="Proteomes" id="UP000606786">
    <property type="component" value="Unassembled WGS sequence"/>
</dbReference>
<feature type="compositionally biased region" description="Low complexity" evidence="12">
    <location>
        <begin position="113"/>
        <end position="133"/>
    </location>
</feature>